<dbReference type="AlphaFoldDB" id="A0A397G7N0"/>
<dbReference type="Proteomes" id="UP000266861">
    <property type="component" value="Unassembled WGS sequence"/>
</dbReference>
<dbReference type="EMBL" id="PQFF01000543">
    <property type="protein sequence ID" value="RHZ45608.1"/>
    <property type="molecule type" value="Genomic_DNA"/>
</dbReference>
<organism evidence="1 2">
    <name type="scientific">Diversispora epigaea</name>
    <dbReference type="NCBI Taxonomy" id="1348612"/>
    <lineage>
        <taxon>Eukaryota</taxon>
        <taxon>Fungi</taxon>
        <taxon>Fungi incertae sedis</taxon>
        <taxon>Mucoromycota</taxon>
        <taxon>Glomeromycotina</taxon>
        <taxon>Glomeromycetes</taxon>
        <taxon>Diversisporales</taxon>
        <taxon>Diversisporaceae</taxon>
        <taxon>Diversispora</taxon>
    </lineage>
</organism>
<proteinExistence type="predicted"/>
<reference evidence="1 2" key="1">
    <citation type="submission" date="2018-08" db="EMBL/GenBank/DDBJ databases">
        <title>Genome and evolution of the arbuscular mycorrhizal fungus Diversispora epigaea (formerly Glomus versiforme) and its bacterial endosymbionts.</title>
        <authorList>
            <person name="Sun X."/>
            <person name="Fei Z."/>
            <person name="Harrison M."/>
        </authorList>
    </citation>
    <scope>NUCLEOTIDE SEQUENCE [LARGE SCALE GENOMIC DNA]</scope>
    <source>
        <strain evidence="1 2">IT104</strain>
    </source>
</reference>
<protein>
    <submittedName>
        <fullName evidence="1">Uncharacterized protein</fullName>
    </submittedName>
</protein>
<accession>A0A397G7N0</accession>
<evidence type="ECO:0000313" key="1">
    <source>
        <dbReference type="EMBL" id="RHZ45608.1"/>
    </source>
</evidence>
<evidence type="ECO:0000313" key="2">
    <source>
        <dbReference type="Proteomes" id="UP000266861"/>
    </source>
</evidence>
<name>A0A397G7N0_9GLOM</name>
<comment type="caution">
    <text evidence="1">The sequence shown here is derived from an EMBL/GenBank/DDBJ whole genome shotgun (WGS) entry which is preliminary data.</text>
</comment>
<sequence length="105" mass="11962">MCLQDEGKQLSTDTVTDDDLILGTKISPIPLRSTKAKGCKDRVKGIIESDRSKVQEESVLPIFKSLIIHMVFHHELQLLHQEGNIFYKYALTVKLAIRLWSLLVD</sequence>
<keyword evidence="2" id="KW-1185">Reference proteome</keyword>
<gene>
    <name evidence="1" type="ORF">Glove_668g38</name>
</gene>